<evidence type="ECO:0000313" key="3">
    <source>
        <dbReference type="Proteomes" id="UP000064967"/>
    </source>
</evidence>
<gene>
    <name evidence="2" type="ORF">AKJ09_05473</name>
</gene>
<dbReference type="STRING" id="1391654.AKJ09_05473"/>
<dbReference type="Pfam" id="PF01636">
    <property type="entry name" value="APH"/>
    <property type="match status" value="1"/>
</dbReference>
<dbReference type="InterPro" id="IPR011009">
    <property type="entry name" value="Kinase-like_dom_sf"/>
</dbReference>
<dbReference type="InterPro" id="IPR002575">
    <property type="entry name" value="Aminoglycoside_PTrfase"/>
</dbReference>
<dbReference type="Gene3D" id="1.20.58.840">
    <property type="match status" value="1"/>
</dbReference>
<dbReference type="SUPFAM" id="SSF56112">
    <property type="entry name" value="Protein kinase-like (PK-like)"/>
    <property type="match status" value="1"/>
</dbReference>
<keyword evidence="3" id="KW-1185">Reference proteome</keyword>
<dbReference type="Proteomes" id="UP000064967">
    <property type="component" value="Chromosome"/>
</dbReference>
<organism evidence="2 3">
    <name type="scientific">Labilithrix luteola</name>
    <dbReference type="NCBI Taxonomy" id="1391654"/>
    <lineage>
        <taxon>Bacteria</taxon>
        <taxon>Pseudomonadati</taxon>
        <taxon>Myxococcota</taxon>
        <taxon>Polyangia</taxon>
        <taxon>Polyangiales</taxon>
        <taxon>Labilitrichaceae</taxon>
        <taxon>Labilithrix</taxon>
    </lineage>
</organism>
<accession>A0A0K1Q090</accession>
<evidence type="ECO:0000313" key="2">
    <source>
        <dbReference type="EMBL" id="AKU98809.1"/>
    </source>
</evidence>
<protein>
    <recommendedName>
        <fullName evidence="1">Aminoglycoside phosphotransferase domain-containing protein</fullName>
    </recommendedName>
</protein>
<name>A0A0K1Q090_9BACT</name>
<sequence>MTSQDLAIDEVRRLAAELEFPARPELLADKSNLVLRLIPEEPHERPLVARVAMATSMVRVGMEWLKREIEVSRFLAGDGVSVTRPSTRIEPGPHERNGLVISFWELEDLLAARVDPGAAGAELARAHRSLVKYPKSKLPLWGGFDEAREVHARAVRNASFDERERRTLEDAWHRAEDIIRSAPSRTASFQAVHGDAHIGNVLATSRGAVWTDWEDAFLGPVEWDMACLQSRLVLFGEERASIEAMTAAYDAPYDRDLARDLGLVRNVQVIVWLAVFAERQPELLERMRARIARLE</sequence>
<dbReference type="OrthoDB" id="3806873at2"/>
<proteinExistence type="predicted"/>
<feature type="domain" description="Aminoglycoside phosphotransferase" evidence="1">
    <location>
        <begin position="65"/>
        <end position="250"/>
    </location>
</feature>
<dbReference type="AlphaFoldDB" id="A0A0K1Q090"/>
<dbReference type="Gene3D" id="1.10.510.10">
    <property type="entry name" value="Transferase(Phosphotransferase) domain 1"/>
    <property type="match status" value="1"/>
</dbReference>
<dbReference type="EMBL" id="CP012333">
    <property type="protein sequence ID" value="AKU98809.1"/>
    <property type="molecule type" value="Genomic_DNA"/>
</dbReference>
<dbReference type="KEGG" id="llu:AKJ09_05473"/>
<dbReference type="RefSeq" id="WP_146649863.1">
    <property type="nucleotide sequence ID" value="NZ_CP012333.1"/>
</dbReference>
<evidence type="ECO:0000259" key="1">
    <source>
        <dbReference type="Pfam" id="PF01636"/>
    </source>
</evidence>
<reference evidence="2 3" key="1">
    <citation type="submission" date="2015-08" db="EMBL/GenBank/DDBJ databases">
        <authorList>
            <person name="Babu N.S."/>
            <person name="Beckwith C.J."/>
            <person name="Beseler K.G."/>
            <person name="Brison A."/>
            <person name="Carone J.V."/>
            <person name="Caskin T.P."/>
            <person name="Diamond M."/>
            <person name="Durham M.E."/>
            <person name="Foxe J.M."/>
            <person name="Go M."/>
            <person name="Henderson B.A."/>
            <person name="Jones I.B."/>
            <person name="McGettigan J.A."/>
            <person name="Micheletti S.J."/>
            <person name="Nasrallah M.E."/>
            <person name="Ortiz D."/>
            <person name="Piller C.R."/>
            <person name="Privatt S.R."/>
            <person name="Schneider S.L."/>
            <person name="Sharp S."/>
            <person name="Smith T.C."/>
            <person name="Stanton J.D."/>
            <person name="Ullery H.E."/>
            <person name="Wilson R.J."/>
            <person name="Serrano M.G."/>
            <person name="Buck G."/>
            <person name="Lee V."/>
            <person name="Wang Y."/>
            <person name="Carvalho R."/>
            <person name="Voegtly L."/>
            <person name="Shi R."/>
            <person name="Duckworth R."/>
            <person name="Johnson A."/>
            <person name="Loviza R."/>
            <person name="Walstead R."/>
            <person name="Shah Z."/>
            <person name="Kiflezghi M."/>
            <person name="Wade K."/>
            <person name="Ball S.L."/>
            <person name="Bradley K.W."/>
            <person name="Asai D.J."/>
            <person name="Bowman C.A."/>
            <person name="Russell D.A."/>
            <person name="Pope W.H."/>
            <person name="Jacobs-Sera D."/>
            <person name="Hendrix R.W."/>
            <person name="Hatfull G.F."/>
        </authorList>
    </citation>
    <scope>NUCLEOTIDE SEQUENCE [LARGE SCALE GENOMIC DNA]</scope>
    <source>
        <strain evidence="2 3">DSM 27648</strain>
    </source>
</reference>